<reference evidence="2 3" key="1">
    <citation type="journal article" date="2018" name="Cell">
        <title>The Chara Genome: Secondary Complexity and Implications for Plant Terrestrialization.</title>
        <authorList>
            <person name="Nishiyama T."/>
            <person name="Sakayama H."/>
            <person name="Vries J.D."/>
            <person name="Buschmann H."/>
            <person name="Saint-Marcoux D."/>
            <person name="Ullrich K.K."/>
            <person name="Haas F.B."/>
            <person name="Vanderstraeten L."/>
            <person name="Becker D."/>
            <person name="Lang D."/>
            <person name="Vosolsobe S."/>
            <person name="Rombauts S."/>
            <person name="Wilhelmsson P.K.I."/>
            <person name="Janitza P."/>
            <person name="Kern R."/>
            <person name="Heyl A."/>
            <person name="Rumpler F."/>
            <person name="Villalobos L.I.A.C."/>
            <person name="Clay J.M."/>
            <person name="Skokan R."/>
            <person name="Toyoda A."/>
            <person name="Suzuki Y."/>
            <person name="Kagoshima H."/>
            <person name="Schijlen E."/>
            <person name="Tajeshwar N."/>
            <person name="Catarino B."/>
            <person name="Hetherington A.J."/>
            <person name="Saltykova A."/>
            <person name="Bonnot C."/>
            <person name="Breuninger H."/>
            <person name="Symeonidi A."/>
            <person name="Radhakrishnan G.V."/>
            <person name="Van Nieuwerburgh F."/>
            <person name="Deforce D."/>
            <person name="Chang C."/>
            <person name="Karol K.G."/>
            <person name="Hedrich R."/>
            <person name="Ulvskov P."/>
            <person name="Glockner G."/>
            <person name="Delwiche C.F."/>
            <person name="Petrasek J."/>
            <person name="Van de Peer Y."/>
            <person name="Friml J."/>
            <person name="Beilby M."/>
            <person name="Dolan L."/>
            <person name="Kohara Y."/>
            <person name="Sugano S."/>
            <person name="Fujiyama A."/>
            <person name="Delaux P.-M."/>
            <person name="Quint M."/>
            <person name="TheiBen G."/>
            <person name="Hagemann M."/>
            <person name="Harholt J."/>
            <person name="Dunand C."/>
            <person name="Zachgo S."/>
            <person name="Langdale J."/>
            <person name="Maumus F."/>
            <person name="Straeten D.V.D."/>
            <person name="Gould S.B."/>
            <person name="Rensing S.A."/>
        </authorList>
    </citation>
    <scope>NUCLEOTIDE SEQUENCE [LARGE SCALE GENOMIC DNA]</scope>
    <source>
        <strain evidence="2 3">S276</strain>
    </source>
</reference>
<dbReference type="AlphaFoldDB" id="A0A388LLH7"/>
<keyword evidence="3" id="KW-1185">Reference proteome</keyword>
<evidence type="ECO:0000256" key="1">
    <source>
        <dbReference type="SAM" id="MobiDB-lite"/>
    </source>
</evidence>
<protein>
    <submittedName>
        <fullName evidence="2">Uncharacterized protein</fullName>
    </submittedName>
</protein>
<dbReference type="Proteomes" id="UP000265515">
    <property type="component" value="Unassembled WGS sequence"/>
</dbReference>
<evidence type="ECO:0000313" key="2">
    <source>
        <dbReference type="EMBL" id="GBG83178.1"/>
    </source>
</evidence>
<proteinExistence type="predicted"/>
<dbReference type="Gramene" id="GBG83178">
    <property type="protein sequence ID" value="GBG83178"/>
    <property type="gene ID" value="CBR_g36794"/>
</dbReference>
<gene>
    <name evidence="2" type="ORF">CBR_g36794</name>
</gene>
<feature type="region of interest" description="Disordered" evidence="1">
    <location>
        <begin position="54"/>
        <end position="96"/>
    </location>
</feature>
<name>A0A388LLH7_CHABU</name>
<organism evidence="2 3">
    <name type="scientific">Chara braunii</name>
    <name type="common">Braun's stonewort</name>
    <dbReference type="NCBI Taxonomy" id="69332"/>
    <lineage>
        <taxon>Eukaryota</taxon>
        <taxon>Viridiplantae</taxon>
        <taxon>Streptophyta</taxon>
        <taxon>Charophyceae</taxon>
        <taxon>Charales</taxon>
        <taxon>Characeae</taxon>
        <taxon>Chara</taxon>
    </lineage>
</organism>
<dbReference type="EMBL" id="BFEA01000431">
    <property type="protein sequence ID" value="GBG83178.1"/>
    <property type="molecule type" value="Genomic_DNA"/>
</dbReference>
<evidence type="ECO:0000313" key="3">
    <source>
        <dbReference type="Proteomes" id="UP000265515"/>
    </source>
</evidence>
<comment type="caution">
    <text evidence="2">The sequence shown here is derived from an EMBL/GenBank/DDBJ whole genome shotgun (WGS) entry which is preliminary data.</text>
</comment>
<accession>A0A388LLH7</accession>
<sequence length="240" mass="26875">MKMAKVVEARLSLRLGDIREEIKIKVCKSVAGTVVKSQTKTVVNNAGKGKEIAVEEVPSSSGTTSEVDAITKRTGSLSTQEKRKRGDVETPVGDSPPIITPAKLSNKWAVIRPIRLFDRLPCTRTRICVRKRGVAAKALTAVKRPAPDVIMERMIFLDNTRRELSKMDYDTLRSICRDKGVNYATKVQTIFDIADRRAWLRFGAELRSFPAAFWKETRNTPVMTTVTRAQPPEMTLVMIN</sequence>